<proteinExistence type="predicted"/>
<keyword evidence="2" id="KW-1185">Reference proteome</keyword>
<gene>
    <name evidence="1" type="ORF">SM436_37620</name>
</gene>
<evidence type="ECO:0000313" key="2">
    <source>
        <dbReference type="Proteomes" id="UP001569904"/>
    </source>
</evidence>
<evidence type="ECO:0008006" key="3">
    <source>
        <dbReference type="Google" id="ProtNLM"/>
    </source>
</evidence>
<dbReference type="RefSeq" id="WP_371946456.1">
    <property type="nucleotide sequence ID" value="NZ_JAXCEH010000063.1"/>
</dbReference>
<reference evidence="1 2" key="1">
    <citation type="submission" date="2023-11" db="EMBL/GenBank/DDBJ databases">
        <title>Actinomadura monticuli sp. nov., isolated from volcanic ash.</title>
        <authorList>
            <person name="Lee S.D."/>
            <person name="Yang H."/>
            <person name="Kim I.S."/>
        </authorList>
    </citation>
    <scope>NUCLEOTIDE SEQUENCE [LARGE SCALE GENOMIC DNA]</scope>
    <source>
        <strain evidence="1 2">DSM 45346</strain>
    </source>
</reference>
<organism evidence="1 2">
    <name type="scientific">Actinomadura chokoriensis</name>
    <dbReference type="NCBI Taxonomy" id="454156"/>
    <lineage>
        <taxon>Bacteria</taxon>
        <taxon>Bacillati</taxon>
        <taxon>Actinomycetota</taxon>
        <taxon>Actinomycetes</taxon>
        <taxon>Streptosporangiales</taxon>
        <taxon>Thermomonosporaceae</taxon>
        <taxon>Actinomadura</taxon>
    </lineage>
</organism>
<accession>A0ABV4RCC9</accession>
<dbReference type="Proteomes" id="UP001569904">
    <property type="component" value="Unassembled WGS sequence"/>
</dbReference>
<protein>
    <recommendedName>
        <fullName evidence="3">TubC N-terminal docking domain-containing protein</fullName>
    </recommendedName>
</protein>
<dbReference type="EMBL" id="JAXCEH010000063">
    <property type="protein sequence ID" value="MFA1559438.1"/>
    <property type="molecule type" value="Genomic_DNA"/>
</dbReference>
<name>A0ABV4RCC9_9ACTN</name>
<sequence>MVTVGLLEDALRRGLRLHFDQEGILRVSGPRAAETTALALVEHRPLLARWLHDGRVGLDWRNQPLLFHPQGCMLCCDIRGDHDRHPPNCLNCGPAWDRRRPDRCRHCGHTAHFAYSGAPVHKACVEAEMWARLVDLRDRKAAA</sequence>
<evidence type="ECO:0000313" key="1">
    <source>
        <dbReference type="EMBL" id="MFA1559438.1"/>
    </source>
</evidence>
<comment type="caution">
    <text evidence="1">The sequence shown here is derived from an EMBL/GenBank/DDBJ whole genome shotgun (WGS) entry which is preliminary data.</text>
</comment>